<keyword evidence="2" id="KW-0812">Transmembrane</keyword>
<organism evidence="3 4">
    <name type="scientific">Entomortierella chlamydospora</name>
    <dbReference type="NCBI Taxonomy" id="101097"/>
    <lineage>
        <taxon>Eukaryota</taxon>
        <taxon>Fungi</taxon>
        <taxon>Fungi incertae sedis</taxon>
        <taxon>Mucoromycota</taxon>
        <taxon>Mortierellomycotina</taxon>
        <taxon>Mortierellomycetes</taxon>
        <taxon>Mortierellales</taxon>
        <taxon>Mortierellaceae</taxon>
        <taxon>Entomortierella</taxon>
    </lineage>
</organism>
<dbReference type="EMBL" id="JAAAID010001140">
    <property type="protein sequence ID" value="KAG0011477.1"/>
    <property type="molecule type" value="Genomic_DNA"/>
</dbReference>
<evidence type="ECO:0008006" key="5">
    <source>
        <dbReference type="Google" id="ProtNLM"/>
    </source>
</evidence>
<keyword evidence="4" id="KW-1185">Reference proteome</keyword>
<protein>
    <recommendedName>
        <fullName evidence="5">Transmembrane protein</fullName>
    </recommendedName>
</protein>
<gene>
    <name evidence="3" type="ORF">BGZ80_000663</name>
</gene>
<keyword evidence="2" id="KW-1133">Transmembrane helix</keyword>
<feature type="compositionally biased region" description="Basic and acidic residues" evidence="1">
    <location>
        <begin position="1"/>
        <end position="21"/>
    </location>
</feature>
<evidence type="ECO:0000256" key="2">
    <source>
        <dbReference type="SAM" id="Phobius"/>
    </source>
</evidence>
<feature type="compositionally biased region" description="Basic and acidic residues" evidence="1">
    <location>
        <begin position="38"/>
        <end position="50"/>
    </location>
</feature>
<feature type="region of interest" description="Disordered" evidence="1">
    <location>
        <begin position="204"/>
        <end position="239"/>
    </location>
</feature>
<evidence type="ECO:0000313" key="4">
    <source>
        <dbReference type="Proteomes" id="UP000703661"/>
    </source>
</evidence>
<dbReference type="AlphaFoldDB" id="A0A9P6SYG4"/>
<accession>A0A9P6SYG4</accession>
<comment type="caution">
    <text evidence="3">The sequence shown here is derived from an EMBL/GenBank/DDBJ whole genome shotgun (WGS) entry which is preliminary data.</text>
</comment>
<proteinExistence type="predicted"/>
<feature type="region of interest" description="Disordered" evidence="1">
    <location>
        <begin position="1"/>
        <end position="50"/>
    </location>
</feature>
<evidence type="ECO:0000313" key="3">
    <source>
        <dbReference type="EMBL" id="KAG0011477.1"/>
    </source>
</evidence>
<feature type="compositionally biased region" description="Acidic residues" evidence="1">
    <location>
        <begin position="207"/>
        <end position="229"/>
    </location>
</feature>
<evidence type="ECO:0000256" key="1">
    <source>
        <dbReference type="SAM" id="MobiDB-lite"/>
    </source>
</evidence>
<feature type="transmembrane region" description="Helical" evidence="2">
    <location>
        <begin position="82"/>
        <end position="100"/>
    </location>
</feature>
<name>A0A9P6SYG4_9FUNG</name>
<reference evidence="3" key="1">
    <citation type="journal article" date="2020" name="Fungal Divers.">
        <title>Resolving the Mortierellaceae phylogeny through synthesis of multi-gene phylogenetics and phylogenomics.</title>
        <authorList>
            <person name="Vandepol N."/>
            <person name="Liber J."/>
            <person name="Desiro A."/>
            <person name="Na H."/>
            <person name="Kennedy M."/>
            <person name="Barry K."/>
            <person name="Grigoriev I.V."/>
            <person name="Miller A.N."/>
            <person name="O'Donnell K."/>
            <person name="Stajich J.E."/>
            <person name="Bonito G."/>
        </authorList>
    </citation>
    <scope>NUCLEOTIDE SEQUENCE</scope>
    <source>
        <strain evidence="3">NRRL 2769</strain>
    </source>
</reference>
<keyword evidence="2" id="KW-0472">Membrane</keyword>
<feature type="non-terminal residue" evidence="3">
    <location>
        <position position="1"/>
    </location>
</feature>
<sequence length="258" mass="29935">MADHGFPKDVKVNITEDDRNDAPPPFTENELTQPLLAAEKDQAPTDKVPAEPRSFCPFRNRFRRGGCNSERRAKCRNKARKIFRRLFAAIALFWVYLTFFSDNNYEDDWGFEPYDNDDLPREFTPTWRNPVSPFHRSFDAFDFNDVSSGKCTDDLVPWDGPSFIETNLRTIRLGFGRGHIESNVTVRSGDVEVPTILIRANVTKVDDEGDDDRDDDDDDYNDYNDYDDDEHPHGRKGLHLEIKESDEALDLKFWADRD</sequence>
<dbReference type="Proteomes" id="UP000703661">
    <property type="component" value="Unassembled WGS sequence"/>
</dbReference>